<evidence type="ECO:0000256" key="3">
    <source>
        <dbReference type="ARBA" id="ARBA00022989"/>
    </source>
</evidence>
<comment type="caution">
    <text evidence="6">The sequence shown here is derived from an EMBL/GenBank/DDBJ whole genome shotgun (WGS) entry which is preliminary data.</text>
</comment>
<evidence type="ECO:0000256" key="4">
    <source>
        <dbReference type="ARBA" id="ARBA00023136"/>
    </source>
</evidence>
<name>A0ABR4ZDV3_9NOCA</name>
<comment type="subcellular location">
    <subcellularLocation>
        <location evidence="1">Membrane</location>
        <topology evidence="1">Multi-pass membrane protein</topology>
    </subcellularLocation>
</comment>
<feature type="transmembrane region" description="Helical" evidence="5">
    <location>
        <begin position="95"/>
        <end position="114"/>
    </location>
</feature>
<dbReference type="EMBL" id="JNFP01000021">
    <property type="protein sequence ID" value="KIA63443.1"/>
    <property type="molecule type" value="Genomic_DNA"/>
</dbReference>
<feature type="transmembrane region" description="Helical" evidence="5">
    <location>
        <begin position="69"/>
        <end position="89"/>
    </location>
</feature>
<dbReference type="InterPro" id="IPR032808">
    <property type="entry name" value="DoxX"/>
</dbReference>
<sequence>MSTAYVLVTVAAAAAMLLAGGIDVFRAEWVRANMKSYGLQEWTLYPLAAIKVAGALGLLAGFVFRPLGLAAGICLVLYFLAAFATVLRARAYADLGYPLPYLALAAGSVALYALT</sequence>
<dbReference type="RefSeq" id="WP_043672350.1">
    <property type="nucleotide sequence ID" value="NZ_BDCI01000001.1"/>
</dbReference>
<evidence type="ECO:0000256" key="5">
    <source>
        <dbReference type="SAM" id="Phobius"/>
    </source>
</evidence>
<evidence type="ECO:0000256" key="1">
    <source>
        <dbReference type="ARBA" id="ARBA00004141"/>
    </source>
</evidence>
<feature type="transmembrane region" description="Helical" evidence="5">
    <location>
        <begin position="45"/>
        <end position="64"/>
    </location>
</feature>
<evidence type="ECO:0000313" key="7">
    <source>
        <dbReference type="Proteomes" id="UP000031364"/>
    </source>
</evidence>
<accession>A0ABR4ZDV3</accession>
<dbReference type="Pfam" id="PF13564">
    <property type="entry name" value="DoxX_2"/>
    <property type="match status" value="1"/>
</dbReference>
<evidence type="ECO:0008006" key="8">
    <source>
        <dbReference type="Google" id="ProtNLM"/>
    </source>
</evidence>
<reference evidence="6 7" key="1">
    <citation type="journal article" date="2014" name="Int. J. Syst. Evol. Microbiol.">
        <title>Nocardia vulneris sp. nov., isolated from wounds of human patients in North America.</title>
        <authorList>
            <person name="Lasker B.A."/>
            <person name="Bell M."/>
            <person name="Klenk H.P."/>
            <person name="Sproer C."/>
            <person name="Schumann C."/>
            <person name="Schumann P."/>
            <person name="Brown J.M."/>
        </authorList>
    </citation>
    <scope>NUCLEOTIDE SEQUENCE [LARGE SCALE GENOMIC DNA]</scope>
    <source>
        <strain evidence="6 7">W9851</strain>
    </source>
</reference>
<keyword evidence="3 5" id="KW-1133">Transmembrane helix</keyword>
<keyword evidence="4 5" id="KW-0472">Membrane</keyword>
<organism evidence="6 7">
    <name type="scientific">Nocardia vulneris</name>
    <dbReference type="NCBI Taxonomy" id="1141657"/>
    <lineage>
        <taxon>Bacteria</taxon>
        <taxon>Bacillati</taxon>
        <taxon>Actinomycetota</taxon>
        <taxon>Actinomycetes</taxon>
        <taxon>Mycobacteriales</taxon>
        <taxon>Nocardiaceae</taxon>
        <taxon>Nocardia</taxon>
    </lineage>
</organism>
<evidence type="ECO:0000256" key="2">
    <source>
        <dbReference type="ARBA" id="ARBA00022692"/>
    </source>
</evidence>
<dbReference type="Proteomes" id="UP000031364">
    <property type="component" value="Unassembled WGS sequence"/>
</dbReference>
<gene>
    <name evidence="6" type="ORF">FG87_19150</name>
</gene>
<keyword evidence="2 5" id="KW-0812">Transmembrane</keyword>
<keyword evidence="7" id="KW-1185">Reference proteome</keyword>
<evidence type="ECO:0000313" key="6">
    <source>
        <dbReference type="EMBL" id="KIA63443.1"/>
    </source>
</evidence>
<protein>
    <recommendedName>
        <fullName evidence="8">DoxX family protein</fullName>
    </recommendedName>
</protein>
<proteinExistence type="predicted"/>